<proteinExistence type="inferred from homology"/>
<keyword evidence="1" id="KW-0337">GPI-anchor biosynthesis</keyword>
<evidence type="ECO:0000313" key="2">
    <source>
        <dbReference type="Proteomes" id="UP000813463"/>
    </source>
</evidence>
<organism evidence="2 3">
    <name type="scientific">Spinacia oleracea</name>
    <name type="common">Spinach</name>
    <dbReference type="NCBI Taxonomy" id="3562"/>
    <lineage>
        <taxon>Eukaryota</taxon>
        <taxon>Viridiplantae</taxon>
        <taxon>Streptophyta</taxon>
        <taxon>Embryophyta</taxon>
        <taxon>Tracheophyta</taxon>
        <taxon>Spermatophyta</taxon>
        <taxon>Magnoliopsida</taxon>
        <taxon>eudicotyledons</taxon>
        <taxon>Gunneridae</taxon>
        <taxon>Pentapetalae</taxon>
        <taxon>Caryophyllales</taxon>
        <taxon>Chenopodiaceae</taxon>
        <taxon>Chenopodioideae</taxon>
        <taxon>Anserineae</taxon>
        <taxon>Spinacia</taxon>
    </lineage>
</organism>
<dbReference type="PANTHER" id="PTHR13148:SF20">
    <property type="entry name" value="POST-GPI ATTACHMENT TO PROTEINS FACTOR 3"/>
    <property type="match status" value="1"/>
</dbReference>
<dbReference type="AlphaFoldDB" id="A0A9R0I9Y5"/>
<comment type="subcellular location">
    <subcellularLocation>
        <location evidence="1">Golgi apparatus membrane</location>
        <topology evidence="1">Multi-pass membrane protein</topology>
    </subcellularLocation>
</comment>
<protein>
    <recommendedName>
        <fullName evidence="1">Post-GPI attachment to proteins factor 3</fullName>
    </recommendedName>
</protein>
<dbReference type="GO" id="GO:0006506">
    <property type="term" value="P:GPI anchor biosynthetic process"/>
    <property type="evidence" value="ECO:0000318"/>
    <property type="project" value="GO_Central"/>
</dbReference>
<feature type="transmembrane region" description="Helical" evidence="1">
    <location>
        <begin position="284"/>
        <end position="307"/>
    </location>
</feature>
<keyword evidence="1" id="KW-0333">Golgi apparatus</keyword>
<dbReference type="KEGG" id="soe:110785166"/>
<comment type="similarity">
    <text evidence="1">Belongs to the PGAP3 family.</text>
</comment>
<reference evidence="3" key="2">
    <citation type="submission" date="2025-08" db="UniProtKB">
        <authorList>
            <consortium name="RefSeq"/>
        </authorList>
    </citation>
    <scope>IDENTIFICATION</scope>
    <source>
        <tissue evidence="3">Leaf</tissue>
    </source>
</reference>
<dbReference type="RefSeq" id="XP_021845302.2">
    <property type="nucleotide sequence ID" value="XM_021989610.2"/>
</dbReference>
<keyword evidence="1" id="KW-1133">Transmembrane helix</keyword>
<comment type="caution">
    <text evidence="1">Lacks conserved residue(s) required for the propagation of feature annotation.</text>
</comment>
<keyword evidence="2" id="KW-1185">Reference proteome</keyword>
<dbReference type="GO" id="GO:0000139">
    <property type="term" value="C:Golgi membrane"/>
    <property type="evidence" value="ECO:0007669"/>
    <property type="project" value="UniProtKB-SubCell"/>
</dbReference>
<gene>
    <name evidence="3" type="primary">LOC110785166</name>
</gene>
<dbReference type="Pfam" id="PF04080">
    <property type="entry name" value="Per1"/>
    <property type="match status" value="1"/>
</dbReference>
<dbReference type="GeneID" id="110785166"/>
<dbReference type="GO" id="GO:0005789">
    <property type="term" value="C:endoplasmic reticulum membrane"/>
    <property type="evidence" value="ECO:0000318"/>
    <property type="project" value="GO_Central"/>
</dbReference>
<sequence>MPPANVAAPASLSPLPANAAGHTSIPSIRHYPFSLSSPYSTKLPSNDLYDATKKKKLPRPSEILFQPKVANYLANLVGTVTMPVKFRTSIDGKSWASTLISHQRPPFFNQSSLWLSIYLKSVTYQQIQWSKVLVLEMIPVNVLALLLAVFDAVYSIALMNFICTFQPFCCLSLSPIMLDWVEIFNCLYLHVSRGCVENCQETGCVGSQQCFQDCIFTADGNISDGRWYLQEPLYLKWKQWDCHSDCRYYCMLAREEERRKLGEKPVKYHGRWPFRRVYGIQEPVSVSFSALNLTIQFHGWISFFILVNYKLPLTDNRKRYYEYSGLWHIYGVLAMNCWFWAPVFHSR</sequence>
<keyword evidence="1" id="KW-0812">Transmembrane</keyword>
<dbReference type="PANTHER" id="PTHR13148">
    <property type="entry name" value="PER1-RELATED"/>
    <property type="match status" value="1"/>
</dbReference>
<evidence type="ECO:0000313" key="3">
    <source>
        <dbReference type="RefSeq" id="XP_021845302.2"/>
    </source>
</evidence>
<dbReference type="InterPro" id="IPR007217">
    <property type="entry name" value="Per1-like"/>
</dbReference>
<name>A0A9R0I9Y5_SPIOL</name>
<dbReference type="GO" id="GO:0016788">
    <property type="term" value="F:hydrolase activity, acting on ester bonds"/>
    <property type="evidence" value="ECO:0000318"/>
    <property type="project" value="GO_Central"/>
</dbReference>
<comment type="function">
    <text evidence="1">Involved in the lipid remodeling steps of GPI-anchor maturation.</text>
</comment>
<keyword evidence="1" id="KW-0472">Membrane</keyword>
<accession>A0A9R0I9Y5</accession>
<reference evidence="2" key="1">
    <citation type="journal article" date="2021" name="Nat. Commun.">
        <title>Genomic analyses provide insights into spinach domestication and the genetic basis of agronomic traits.</title>
        <authorList>
            <person name="Cai X."/>
            <person name="Sun X."/>
            <person name="Xu C."/>
            <person name="Sun H."/>
            <person name="Wang X."/>
            <person name="Ge C."/>
            <person name="Zhang Z."/>
            <person name="Wang Q."/>
            <person name="Fei Z."/>
            <person name="Jiao C."/>
            <person name="Wang Q."/>
        </authorList>
    </citation>
    <scope>NUCLEOTIDE SEQUENCE [LARGE SCALE GENOMIC DNA]</scope>
    <source>
        <strain evidence="2">cv. Varoflay</strain>
    </source>
</reference>
<feature type="transmembrane region" description="Helical" evidence="1">
    <location>
        <begin position="327"/>
        <end position="344"/>
    </location>
</feature>
<evidence type="ECO:0000256" key="1">
    <source>
        <dbReference type="RuleBase" id="RU365066"/>
    </source>
</evidence>
<dbReference type="Proteomes" id="UP000813463">
    <property type="component" value="Chromosome 4"/>
</dbReference>